<dbReference type="OMA" id="NASAREC"/>
<accession>A0A8C4Q2U1</accession>
<reference evidence="1" key="1">
    <citation type="submission" date="2025-08" db="UniProtKB">
        <authorList>
            <consortium name="Ensembl"/>
        </authorList>
    </citation>
    <scope>IDENTIFICATION</scope>
</reference>
<keyword evidence="2" id="KW-1185">Reference proteome</keyword>
<evidence type="ECO:0000313" key="1">
    <source>
        <dbReference type="Ensembl" id="ENSEBUP00000009172.1"/>
    </source>
</evidence>
<evidence type="ECO:0000313" key="2">
    <source>
        <dbReference type="Proteomes" id="UP000694388"/>
    </source>
</evidence>
<dbReference type="Proteomes" id="UP000694388">
    <property type="component" value="Unplaced"/>
</dbReference>
<dbReference type="PANTHER" id="PTHR47027:SF26">
    <property type="entry name" value="REVERSE TRANSCRIPTASE DOMAIN-CONTAINING PROTEIN"/>
    <property type="match status" value="1"/>
</dbReference>
<sequence length="345" mass="39149">MLLHYLLFAVDCTLFSHNLEEVQFIVNSFAQSAHRYGLTISFKKTEAMLQRRPEGAYTVPHITIDDTPLKVVDKFCYLGGVLSHNAMIDDEVTSRRSLVLWVLFGRLTHRLWHECGIRLDTRISVYRAVVLVFGDENLGHPIVVASNALINSICDAFIRFLASPGETIPNTSIQDHCRIQGIEYILMQAQLHWSGHLTRMEDHRIPKALFYGQLKFGQQSRGGQRKRYKDVLKSTLKSYAIPVATWEHQATNTSAWHNICHKGLDHFECGDLLSRDSGGKKRKPSNVHLHKEQPIPAIFAVGAVGLYWITQPSHNAQYLVVGLHWTTQPIAQCTMLGEQTNEGKR</sequence>
<dbReference type="AlphaFoldDB" id="A0A8C4Q2U1"/>
<protein>
    <recommendedName>
        <fullName evidence="3">Reverse transcriptase domain-containing protein</fullName>
    </recommendedName>
</protein>
<organism evidence="1 2">
    <name type="scientific">Eptatretus burgeri</name>
    <name type="common">Inshore hagfish</name>
    <dbReference type="NCBI Taxonomy" id="7764"/>
    <lineage>
        <taxon>Eukaryota</taxon>
        <taxon>Metazoa</taxon>
        <taxon>Chordata</taxon>
        <taxon>Craniata</taxon>
        <taxon>Vertebrata</taxon>
        <taxon>Cyclostomata</taxon>
        <taxon>Myxini</taxon>
        <taxon>Myxiniformes</taxon>
        <taxon>Myxinidae</taxon>
        <taxon>Eptatretinae</taxon>
        <taxon>Eptatretus</taxon>
    </lineage>
</organism>
<dbReference type="PANTHER" id="PTHR47027">
    <property type="entry name" value="REVERSE TRANSCRIPTASE DOMAIN-CONTAINING PROTEIN"/>
    <property type="match status" value="1"/>
</dbReference>
<proteinExistence type="predicted"/>
<dbReference type="GeneTree" id="ENSGT00950000183299"/>
<dbReference type="Ensembl" id="ENSEBUT00000009692.1">
    <property type="protein sequence ID" value="ENSEBUP00000009172.1"/>
    <property type="gene ID" value="ENSEBUG00000005919.1"/>
</dbReference>
<name>A0A8C4Q2U1_EPTBU</name>
<evidence type="ECO:0008006" key="3">
    <source>
        <dbReference type="Google" id="ProtNLM"/>
    </source>
</evidence>
<reference evidence="1" key="2">
    <citation type="submission" date="2025-09" db="UniProtKB">
        <authorList>
            <consortium name="Ensembl"/>
        </authorList>
    </citation>
    <scope>IDENTIFICATION</scope>
</reference>